<dbReference type="InterPro" id="IPR023214">
    <property type="entry name" value="HAD_sf"/>
</dbReference>
<dbReference type="InterPro" id="IPR023299">
    <property type="entry name" value="ATPase_P-typ_cyto_dom_N"/>
</dbReference>
<evidence type="ECO:0000256" key="22">
    <source>
        <dbReference type="ARBA" id="ARBA00048367"/>
    </source>
</evidence>
<dbReference type="InterPro" id="IPR044492">
    <property type="entry name" value="P_typ_ATPase_HD_dom"/>
</dbReference>
<dbReference type="SUPFAM" id="SSF81660">
    <property type="entry name" value="Metal cation-transporting ATPase, ATP-binding domain N"/>
    <property type="match status" value="1"/>
</dbReference>
<evidence type="ECO:0000256" key="9">
    <source>
        <dbReference type="ARBA" id="ARBA00022679"/>
    </source>
</evidence>
<dbReference type="InterPro" id="IPR018303">
    <property type="entry name" value="ATPase_P-typ_P_site"/>
</dbReference>
<dbReference type="NCBIfam" id="TIGR01494">
    <property type="entry name" value="ATPase_P-type"/>
    <property type="match status" value="2"/>
</dbReference>
<evidence type="ECO:0000256" key="2">
    <source>
        <dbReference type="ARBA" id="ARBA00004141"/>
    </source>
</evidence>
<dbReference type="FunFam" id="3.40.50.1000:FF:000068">
    <property type="entry name" value="Cation-transporting ATPase"/>
    <property type="match status" value="1"/>
</dbReference>
<dbReference type="GO" id="GO:0016887">
    <property type="term" value="F:ATP hydrolysis activity"/>
    <property type="evidence" value="ECO:0007669"/>
    <property type="project" value="InterPro"/>
</dbReference>
<evidence type="ECO:0000256" key="28">
    <source>
        <dbReference type="SAM" id="MobiDB-lite"/>
    </source>
</evidence>
<keyword evidence="8" id="KW-0597">Phosphoprotein</keyword>
<dbReference type="Gene3D" id="3.40.1110.10">
    <property type="entry name" value="Calcium-transporting ATPase, cytoplasmic domain N"/>
    <property type="match status" value="1"/>
</dbReference>
<evidence type="ECO:0000256" key="5">
    <source>
        <dbReference type="ARBA" id="ARBA00012409"/>
    </source>
</evidence>
<dbReference type="GO" id="GO:0016020">
    <property type="term" value="C:membrane"/>
    <property type="evidence" value="ECO:0007669"/>
    <property type="project" value="UniProtKB-SubCell"/>
</dbReference>
<comment type="catalytic activity">
    <reaction evidence="24">
        <text>ATP + H2O = ADP + phosphate + H(+)</text>
        <dbReference type="Rhea" id="RHEA:13065"/>
        <dbReference type="ChEBI" id="CHEBI:15377"/>
        <dbReference type="ChEBI" id="CHEBI:15378"/>
        <dbReference type="ChEBI" id="CHEBI:30616"/>
        <dbReference type="ChEBI" id="CHEBI:43474"/>
        <dbReference type="ChEBI" id="CHEBI:456216"/>
    </reaction>
</comment>
<dbReference type="Gene3D" id="1.20.1110.10">
    <property type="entry name" value="Calcium-transporting ATPase, transmembrane domain"/>
    <property type="match status" value="1"/>
</dbReference>
<keyword evidence="16" id="KW-1278">Translocase</keyword>
<dbReference type="SUPFAM" id="SSF56112">
    <property type="entry name" value="Protein kinase-like (PK-like)"/>
    <property type="match status" value="1"/>
</dbReference>
<dbReference type="Pfam" id="PF00069">
    <property type="entry name" value="Pkinase"/>
    <property type="match status" value="1"/>
</dbReference>
<dbReference type="GO" id="GO:0005634">
    <property type="term" value="C:nucleus"/>
    <property type="evidence" value="ECO:0007669"/>
    <property type="project" value="UniProtKB-SubCell"/>
</dbReference>
<dbReference type="Gene3D" id="2.70.150.10">
    <property type="entry name" value="Calcium-transporting ATPase, cytoplasmic transduction domain A"/>
    <property type="match status" value="1"/>
</dbReference>
<keyword evidence="9" id="KW-0808">Transferase</keyword>
<comment type="similarity">
    <text evidence="3">Belongs to the cation transport ATPase (P-type) (TC 3.A.3) family. Type V subfamily.</text>
</comment>
<dbReference type="FunFam" id="2.70.150.10:FF:000057">
    <property type="entry name" value="Cation-transporting ATPase"/>
    <property type="match status" value="1"/>
</dbReference>
<dbReference type="FunFam" id="1.20.1110.10:FF:000032">
    <property type="entry name" value="Cation-transporting ATPase"/>
    <property type="match status" value="1"/>
</dbReference>
<keyword evidence="14 27" id="KW-0067">ATP-binding</keyword>
<dbReference type="PANTHER" id="PTHR45630:SF8">
    <property type="entry name" value="CATION-TRANSPORTING ATPASE"/>
    <property type="match status" value="1"/>
</dbReference>
<keyword evidence="17 29" id="KW-1133">Transmembrane helix</keyword>
<evidence type="ECO:0000256" key="8">
    <source>
        <dbReference type="ARBA" id="ARBA00022553"/>
    </source>
</evidence>
<evidence type="ECO:0000256" key="27">
    <source>
        <dbReference type="PROSITE-ProRule" id="PRU10141"/>
    </source>
</evidence>
<dbReference type="Gene3D" id="3.30.200.20">
    <property type="entry name" value="Phosphorylase Kinase, domain 1"/>
    <property type="match status" value="1"/>
</dbReference>
<feature type="transmembrane region" description="Helical" evidence="29">
    <location>
        <begin position="346"/>
        <end position="367"/>
    </location>
</feature>
<comment type="catalytic activity">
    <reaction evidence="23">
        <text>[DNA-directed RNA polymerase] + ATP = phospho-[DNA-directed RNA polymerase] + ADP + H(+)</text>
        <dbReference type="Rhea" id="RHEA:10216"/>
        <dbReference type="Rhea" id="RHEA-COMP:11321"/>
        <dbReference type="Rhea" id="RHEA-COMP:11322"/>
        <dbReference type="ChEBI" id="CHEBI:15378"/>
        <dbReference type="ChEBI" id="CHEBI:30616"/>
        <dbReference type="ChEBI" id="CHEBI:43176"/>
        <dbReference type="ChEBI" id="CHEBI:68546"/>
        <dbReference type="ChEBI" id="CHEBI:456216"/>
        <dbReference type="EC" id="2.7.11.23"/>
    </reaction>
</comment>
<evidence type="ECO:0000256" key="4">
    <source>
        <dbReference type="ARBA" id="ARBA00006485"/>
    </source>
</evidence>
<dbReference type="InterPro" id="IPR008271">
    <property type="entry name" value="Ser/Thr_kinase_AS"/>
</dbReference>
<dbReference type="InterPro" id="IPR008250">
    <property type="entry name" value="ATPase_P-typ_transduc_dom_A_sf"/>
</dbReference>
<evidence type="ECO:0000256" key="10">
    <source>
        <dbReference type="ARBA" id="ARBA00022692"/>
    </source>
</evidence>
<dbReference type="STRING" id="656916.A0A2G7FXY6"/>
<dbReference type="SFLD" id="SFLDG00002">
    <property type="entry name" value="C1.7:_P-type_atpase_like"/>
    <property type="match status" value="1"/>
</dbReference>
<evidence type="ECO:0000256" key="3">
    <source>
        <dbReference type="ARBA" id="ARBA00006000"/>
    </source>
</evidence>
<dbReference type="Gene3D" id="1.10.510.10">
    <property type="entry name" value="Transferase(Phosphotransferase) domain 1"/>
    <property type="match status" value="1"/>
</dbReference>
<dbReference type="Pfam" id="PF00702">
    <property type="entry name" value="Hydrolase"/>
    <property type="match status" value="1"/>
</dbReference>
<evidence type="ECO:0000313" key="32">
    <source>
        <dbReference type="Proteomes" id="UP000231358"/>
    </source>
</evidence>
<feature type="transmembrane region" description="Helical" evidence="29">
    <location>
        <begin position="310"/>
        <end position="334"/>
    </location>
</feature>
<dbReference type="InterPro" id="IPR017441">
    <property type="entry name" value="Protein_kinase_ATP_BS"/>
</dbReference>
<gene>
    <name evidence="31" type="ORF">AARAC_007059</name>
</gene>
<evidence type="ECO:0000256" key="25">
    <source>
        <dbReference type="ARBA" id="ARBA00059633"/>
    </source>
</evidence>
<dbReference type="InterPro" id="IPR011009">
    <property type="entry name" value="Kinase-like_dom_sf"/>
</dbReference>
<organism evidence="31 32">
    <name type="scientific">Aspergillus arachidicola</name>
    <dbReference type="NCBI Taxonomy" id="656916"/>
    <lineage>
        <taxon>Eukaryota</taxon>
        <taxon>Fungi</taxon>
        <taxon>Dikarya</taxon>
        <taxon>Ascomycota</taxon>
        <taxon>Pezizomycotina</taxon>
        <taxon>Eurotiomycetes</taxon>
        <taxon>Eurotiomycetidae</taxon>
        <taxon>Eurotiales</taxon>
        <taxon>Aspergillaceae</taxon>
        <taxon>Aspergillus</taxon>
        <taxon>Aspergillus subgen. Circumdati</taxon>
    </lineage>
</organism>
<dbReference type="Gene3D" id="3.40.50.1000">
    <property type="entry name" value="HAD superfamily/HAD-like"/>
    <property type="match status" value="1"/>
</dbReference>
<dbReference type="EMBL" id="NEXV01000326">
    <property type="protein sequence ID" value="PIG85432.1"/>
    <property type="molecule type" value="Genomic_DNA"/>
</dbReference>
<evidence type="ECO:0000256" key="16">
    <source>
        <dbReference type="ARBA" id="ARBA00022967"/>
    </source>
</evidence>
<feature type="compositionally biased region" description="Polar residues" evidence="28">
    <location>
        <begin position="1384"/>
        <end position="1393"/>
    </location>
</feature>
<evidence type="ECO:0000256" key="17">
    <source>
        <dbReference type="ARBA" id="ARBA00022989"/>
    </source>
</evidence>
<dbReference type="GO" id="GO:0008353">
    <property type="term" value="F:RNA polymerase II CTD heptapeptide repeat kinase activity"/>
    <property type="evidence" value="ECO:0007669"/>
    <property type="project" value="UniProtKB-EC"/>
</dbReference>
<evidence type="ECO:0000256" key="21">
    <source>
        <dbReference type="ARBA" id="ARBA00047811"/>
    </source>
</evidence>
<protein>
    <recommendedName>
        <fullName evidence="20">Serine/threonine-protein kinase BUR1</fullName>
        <ecNumber evidence="6">2.7.11.22</ecNumber>
        <ecNumber evidence="5">2.7.11.23</ecNumber>
    </recommendedName>
    <alternativeName>
        <fullName evidence="26">Serine/threonine-protein kinase bur1</fullName>
    </alternativeName>
</protein>
<dbReference type="InterPro" id="IPR036412">
    <property type="entry name" value="HAD-like_sf"/>
</dbReference>
<dbReference type="FunFam" id="1.10.510.10:FF:000562">
    <property type="entry name" value="Serine/threonine-protein kinase bur1"/>
    <property type="match status" value="1"/>
</dbReference>
<feature type="binding site" evidence="27">
    <location>
        <position position="1033"/>
    </location>
    <ligand>
        <name>ATP</name>
        <dbReference type="ChEBI" id="CHEBI:30616"/>
    </ligand>
</feature>
<dbReference type="PROSITE" id="PS00154">
    <property type="entry name" value="ATPASE_E1_E2"/>
    <property type="match status" value="1"/>
</dbReference>
<comment type="subcellular location">
    <subcellularLocation>
        <location evidence="2">Membrane</location>
        <topology evidence="2">Multi-pass membrane protein</topology>
    </subcellularLocation>
    <subcellularLocation>
        <location evidence="1">Nucleus</location>
    </subcellularLocation>
</comment>
<reference evidence="31 32" key="1">
    <citation type="submission" date="2017-05" db="EMBL/GenBank/DDBJ databases">
        <title>Genome sequence for an aflatoxigenic pathogen of Argentinian peanut, Aspergillus arachidicola.</title>
        <authorList>
            <person name="Moore G."/>
            <person name="Beltz S.B."/>
            <person name="Mack B.M."/>
        </authorList>
    </citation>
    <scope>NUCLEOTIDE SEQUENCE [LARGE SCALE GENOMIC DNA]</scope>
    <source>
        <strain evidence="31 32">CBS 117610</strain>
    </source>
</reference>
<feature type="transmembrane region" description="Helical" evidence="29">
    <location>
        <begin position="906"/>
        <end position="928"/>
    </location>
</feature>
<comment type="similarity">
    <text evidence="4">Belongs to the protein kinase superfamily. CMGC Ser/Thr protein kinase family. CDC2/CDKX subfamily.</text>
</comment>
<dbReference type="PRINTS" id="PR00119">
    <property type="entry name" value="CATATPASE"/>
</dbReference>
<keyword evidence="13" id="KW-0418">Kinase</keyword>
<dbReference type="EC" id="2.7.11.23" evidence="5"/>
<dbReference type="SUPFAM" id="SSF81665">
    <property type="entry name" value="Calcium ATPase, transmembrane domain M"/>
    <property type="match status" value="1"/>
</dbReference>
<evidence type="ECO:0000256" key="19">
    <source>
        <dbReference type="ARBA" id="ARBA00023242"/>
    </source>
</evidence>
<dbReference type="InterPro" id="IPR001757">
    <property type="entry name" value="P_typ_ATPase"/>
</dbReference>
<keyword evidence="18 29" id="KW-0472">Membrane</keyword>
<dbReference type="InterPro" id="IPR000719">
    <property type="entry name" value="Prot_kinase_dom"/>
</dbReference>
<dbReference type="SFLD" id="SFLDS00003">
    <property type="entry name" value="Haloacid_Dehalogenase"/>
    <property type="match status" value="1"/>
</dbReference>
<feature type="compositionally biased region" description="Polar residues" evidence="28">
    <location>
        <begin position="1358"/>
        <end position="1371"/>
    </location>
</feature>
<comment type="catalytic activity">
    <reaction evidence="22">
        <text>L-seryl-[protein] + ATP = O-phospho-L-seryl-[protein] + ADP + H(+)</text>
        <dbReference type="Rhea" id="RHEA:17989"/>
        <dbReference type="Rhea" id="RHEA-COMP:9863"/>
        <dbReference type="Rhea" id="RHEA-COMP:11604"/>
        <dbReference type="ChEBI" id="CHEBI:15378"/>
        <dbReference type="ChEBI" id="CHEBI:29999"/>
        <dbReference type="ChEBI" id="CHEBI:30616"/>
        <dbReference type="ChEBI" id="CHEBI:83421"/>
        <dbReference type="ChEBI" id="CHEBI:456216"/>
        <dbReference type="EC" id="2.7.11.22"/>
    </reaction>
</comment>
<dbReference type="GO" id="GO:0006874">
    <property type="term" value="P:intracellular calcium ion homeostasis"/>
    <property type="evidence" value="ECO:0007669"/>
    <property type="project" value="TreeGrafter"/>
</dbReference>
<dbReference type="SFLD" id="SFLDF00027">
    <property type="entry name" value="p-type_atpase"/>
    <property type="match status" value="1"/>
</dbReference>
<dbReference type="InterPro" id="IPR059000">
    <property type="entry name" value="ATPase_P-type_domA"/>
</dbReference>
<dbReference type="SUPFAM" id="SSF56784">
    <property type="entry name" value="HAD-like"/>
    <property type="match status" value="1"/>
</dbReference>
<dbReference type="GO" id="GO:0004693">
    <property type="term" value="F:cyclin-dependent protein serine/threonine kinase activity"/>
    <property type="evidence" value="ECO:0007669"/>
    <property type="project" value="UniProtKB-EC"/>
</dbReference>
<keyword evidence="11" id="KW-0479">Metal-binding</keyword>
<keyword evidence="7" id="KW-0723">Serine/threonine-protein kinase</keyword>
<dbReference type="GO" id="GO:0106310">
    <property type="term" value="F:protein serine kinase activity"/>
    <property type="evidence" value="ECO:0007669"/>
    <property type="project" value="RHEA"/>
</dbReference>
<dbReference type="SUPFAM" id="SSF81653">
    <property type="entry name" value="Calcium ATPase, transduction domain A"/>
    <property type="match status" value="1"/>
</dbReference>
<dbReference type="EC" id="2.7.11.22" evidence="6"/>
<dbReference type="PROSITE" id="PS50011">
    <property type="entry name" value="PROTEIN_KINASE_DOM"/>
    <property type="match status" value="1"/>
</dbReference>
<dbReference type="NCBIfam" id="TIGR01657">
    <property type="entry name" value="P-ATPase-V"/>
    <property type="match status" value="1"/>
</dbReference>
<dbReference type="PROSITE" id="PS00108">
    <property type="entry name" value="PROTEIN_KINASE_ST"/>
    <property type="match status" value="1"/>
</dbReference>
<evidence type="ECO:0000256" key="23">
    <source>
        <dbReference type="ARBA" id="ARBA00049280"/>
    </source>
</evidence>
<evidence type="ECO:0000256" key="26">
    <source>
        <dbReference type="ARBA" id="ARBA00073250"/>
    </source>
</evidence>
<keyword evidence="10 29" id="KW-0812">Transmembrane</keyword>
<evidence type="ECO:0000256" key="12">
    <source>
        <dbReference type="ARBA" id="ARBA00022741"/>
    </source>
</evidence>
<evidence type="ECO:0000313" key="31">
    <source>
        <dbReference type="EMBL" id="PIG85432.1"/>
    </source>
</evidence>
<accession>A0A2G7FXY6</accession>
<feature type="domain" description="Protein kinase" evidence="30">
    <location>
        <begin position="1004"/>
        <end position="1309"/>
    </location>
</feature>
<comment type="catalytic activity">
    <reaction evidence="21">
        <text>L-threonyl-[protein] + ATP = O-phospho-L-threonyl-[protein] + ADP + H(+)</text>
        <dbReference type="Rhea" id="RHEA:46608"/>
        <dbReference type="Rhea" id="RHEA-COMP:11060"/>
        <dbReference type="Rhea" id="RHEA-COMP:11605"/>
        <dbReference type="ChEBI" id="CHEBI:15378"/>
        <dbReference type="ChEBI" id="CHEBI:30013"/>
        <dbReference type="ChEBI" id="CHEBI:30616"/>
        <dbReference type="ChEBI" id="CHEBI:61977"/>
        <dbReference type="ChEBI" id="CHEBI:456216"/>
        <dbReference type="EC" id="2.7.11.22"/>
    </reaction>
</comment>
<evidence type="ECO:0000256" key="7">
    <source>
        <dbReference type="ARBA" id="ARBA00022527"/>
    </source>
</evidence>
<feature type="region of interest" description="Disordered" evidence="28">
    <location>
        <begin position="1340"/>
        <end position="1468"/>
    </location>
</feature>
<evidence type="ECO:0000256" key="11">
    <source>
        <dbReference type="ARBA" id="ARBA00022723"/>
    </source>
</evidence>
<evidence type="ECO:0000256" key="14">
    <source>
        <dbReference type="ARBA" id="ARBA00022840"/>
    </source>
</evidence>
<evidence type="ECO:0000256" key="13">
    <source>
        <dbReference type="ARBA" id="ARBA00022777"/>
    </source>
</evidence>
<feature type="compositionally biased region" description="Basic and acidic residues" evidence="28">
    <location>
        <begin position="1397"/>
        <end position="1418"/>
    </location>
</feature>
<dbReference type="Proteomes" id="UP000231358">
    <property type="component" value="Unassembled WGS sequence"/>
</dbReference>
<comment type="function">
    <text evidence="25">Serine/threonine-protein kinase involved in transcription regulation. Phosphorylates the UBC2/RAD6 ubiquitin-conjugating enzyme (E2), leading to monoubiquitination of histone H2B and the silencing of telomeric-associated genes. Also required for histone H3 methylation. Necessary for the recovery from pheromone-induced growth arrest in the cell cycle G1 phase.</text>
</comment>
<dbReference type="GO" id="GO:0005524">
    <property type="term" value="F:ATP binding"/>
    <property type="evidence" value="ECO:0007669"/>
    <property type="project" value="UniProtKB-UniRule"/>
</dbReference>
<dbReference type="InterPro" id="IPR047821">
    <property type="entry name" value="P5B-type_ATPase"/>
</dbReference>
<dbReference type="InterPro" id="IPR023298">
    <property type="entry name" value="ATPase_P-typ_TM_dom_sf"/>
</dbReference>
<evidence type="ECO:0000256" key="20">
    <source>
        <dbReference type="ARBA" id="ARBA00041018"/>
    </source>
</evidence>
<keyword evidence="15" id="KW-0460">Magnesium</keyword>
<keyword evidence="12 27" id="KW-0547">Nucleotide-binding</keyword>
<dbReference type="PANTHER" id="PTHR45630">
    <property type="entry name" value="CATION-TRANSPORTING ATPASE-RELATED"/>
    <property type="match status" value="1"/>
</dbReference>
<proteinExistence type="inferred from homology"/>
<evidence type="ECO:0000256" key="18">
    <source>
        <dbReference type="ARBA" id="ARBA00023136"/>
    </source>
</evidence>
<dbReference type="Pfam" id="PF00122">
    <property type="entry name" value="E1-E2_ATPase"/>
    <property type="match status" value="1"/>
</dbReference>
<evidence type="ECO:0000256" key="6">
    <source>
        <dbReference type="ARBA" id="ARBA00012425"/>
    </source>
</evidence>
<comment type="caution">
    <text evidence="31">The sequence shown here is derived from an EMBL/GenBank/DDBJ whole genome shotgun (WGS) entry which is preliminary data.</text>
</comment>
<evidence type="ECO:0000256" key="24">
    <source>
        <dbReference type="ARBA" id="ARBA00049360"/>
    </source>
</evidence>
<evidence type="ECO:0000259" key="30">
    <source>
        <dbReference type="PROSITE" id="PS50011"/>
    </source>
</evidence>
<evidence type="ECO:0000256" key="15">
    <source>
        <dbReference type="ARBA" id="ARBA00022842"/>
    </source>
</evidence>
<name>A0A2G7FXY6_9EURO</name>
<dbReference type="CDD" id="cd07542">
    <property type="entry name" value="P-type_ATPase_cation"/>
    <property type="match status" value="1"/>
</dbReference>
<dbReference type="CDD" id="cd07866">
    <property type="entry name" value="STKc_BUR1"/>
    <property type="match status" value="1"/>
</dbReference>
<keyword evidence="32" id="KW-1185">Reference proteome</keyword>
<dbReference type="SMART" id="SM00220">
    <property type="entry name" value="S_TKc"/>
    <property type="match status" value="1"/>
</dbReference>
<dbReference type="FunFam" id="3.30.200.20:FF:000514">
    <property type="entry name" value="Serine/threonine-protein kinase BUR1"/>
    <property type="match status" value="1"/>
</dbReference>
<dbReference type="GO" id="GO:0015662">
    <property type="term" value="F:P-type ion transporter activity"/>
    <property type="evidence" value="ECO:0007669"/>
    <property type="project" value="InterPro"/>
</dbReference>
<dbReference type="PROSITE" id="PS01229">
    <property type="entry name" value="COF_2"/>
    <property type="match status" value="1"/>
</dbReference>
<dbReference type="PROSITE" id="PS00107">
    <property type="entry name" value="PROTEIN_KINASE_ATP"/>
    <property type="match status" value="1"/>
</dbReference>
<dbReference type="InterPro" id="IPR006544">
    <property type="entry name" value="P-type_TPase_V"/>
</dbReference>
<dbReference type="GO" id="GO:0046872">
    <property type="term" value="F:metal ion binding"/>
    <property type="evidence" value="ECO:0007669"/>
    <property type="project" value="UniProtKB-KW"/>
</dbReference>
<dbReference type="GO" id="GO:0019829">
    <property type="term" value="F:ATPase-coupled monoatomic cation transmembrane transporter activity"/>
    <property type="evidence" value="ECO:0007669"/>
    <property type="project" value="InterPro"/>
</dbReference>
<sequence>MARHEVFDGPISESIPSSVVSFSHRRNRKDSVVSFTYFRDEEDFVDWPDEDAVDAESEADSLVGNPRHFAFVNGLPLRTNGINLAYLRFFYHPLEDKFCLISGWKDPLWTNVKVMRSGLDADDRDSREQIFGKNLVDIQQKPLFQLLIDETMSRLREISLFECDIRVLRNGFWRSVPSRELVPGDVFEFSDPSLSQVPCDCILLSGDCIVNESMLTGESVPVSKTPLTDDALKYLNLNTPSVHPNIAKHFLFGGTKVIRARRPHNVDDDDAIALAIVVRTGFLTTKGALVRSMLFPKPSGFKFYRDSFRYISVMAMVAILGFVASFLNFIRLGLSWHLIIVRALDLITIIVPPALPATLTIGTNFAISRLKNQKIFCISPQRVNVGGKLDVICFDKTGTLTEDGLDVLGVRTVNQEMGLSDLYSDVTLGSPAASTCDTSYDRKKRDVLTYIMATCHSLRVVDGELLGDPLDVKMFQFTGWSYQEGGSHGPEQPGSKFETIMPSIAKPPAISENLRRSNFTAPLELGILRNFEFVSELRRASVIVRQFGDNGASIFVKGAPESVRTICLPDSLPQDFEDLLSQYTHKGYRVIACAARYEQKLSWMKVQKMTRADAESDLEFIGFIIFENKLKPTSTETIAELNQAGIRTVMCTGDNILTAISVARECGMVSKSEQCFIPHIVEASLCWENVDNPALKLDPNTLMPSVASTDLDLSIPVNVFNIHNFSLAVSGEVFRWVLDFGDETILQRMLVRTKVFARMSPDEKHELVEKLQSLDYCCGFCGDGANDCGALKAADVGISLSDAEASVAAPFTSRQFDVSCVPTLIREGRAALVTSFCCFKYMSLYSAIQFSTVSFLYTSASNLGDFQFLFIDLVLILPIAIFMGWTGPYPVLSRKRPTADLVSRKVLTPLLGQIVICILVQLVAYKAVQSQPWFEPPEIDLDNSNIENSENTTLFLVSCFQYTLASVVLSVGPPFREPMRSNTSLERDNNGSSRFRGCTSIREYEFLGKLGEGTFGEVYKARSKRDGSTVALKKILMHNEKDGFPITALREIKLLKMLSHSNILQLREMAVERSKGEGRKKPSMYMVTPYMEHDLSGLLENPAVQFSEPQIKCYMLQLLEGLKYLHGNRILHRDMKAANLLISNKGILQIADFGLARPYDEPPPQPGKGGGEAKRDYTTLVVTRWYRPPELLLQLRRYTTAIDMWGVGCVFGEMFKGKPILAGTSDLNQAQLIFNLVGTPSEENMPGWSSLPGCEGVKSFGSKPGNLSEVFKEYRHPQNPAAVSLLGELLKLDWRKRINAIDALKHPYFSNHPLPAHPGELPCFEDSHEFDRRRFRGQRAVMPPAPAGGSVGMGPNGGWSSNSGTRTGADSRNSRIPGAARFGKSNSHGSQGNVPRRSFDNRSNEPHQSRAKQDDSHRAPSSWQKEGGLPPKPPLPSHQGWVPSYTGRVGRDRTHLGRFGGRPDSNVDSYARLFKGEPFKEAQSKPKL</sequence>
<keyword evidence="19" id="KW-0539">Nucleus</keyword>
<feature type="transmembrane region" description="Helical" evidence="29">
    <location>
        <begin position="866"/>
        <end position="885"/>
    </location>
</feature>
<evidence type="ECO:0000256" key="29">
    <source>
        <dbReference type="SAM" id="Phobius"/>
    </source>
</evidence>
<dbReference type="FunFam" id="3.40.1110.10:FF:000057">
    <property type="entry name" value="Cation-transporting ATPase"/>
    <property type="match status" value="1"/>
</dbReference>
<evidence type="ECO:0000256" key="1">
    <source>
        <dbReference type="ARBA" id="ARBA00004123"/>
    </source>
</evidence>